<dbReference type="EMBL" id="AEYH02002473">
    <property type="protein sequence ID" value="KFG38609.1"/>
    <property type="molecule type" value="Genomic_DNA"/>
</dbReference>
<feature type="region of interest" description="Disordered" evidence="1">
    <location>
        <begin position="167"/>
        <end position="188"/>
    </location>
</feature>
<feature type="region of interest" description="Disordered" evidence="1">
    <location>
        <begin position="335"/>
        <end position="366"/>
    </location>
</feature>
<feature type="region of interest" description="Disordered" evidence="1">
    <location>
        <begin position="195"/>
        <end position="214"/>
    </location>
</feature>
<proteinExistence type="predicted"/>
<organism evidence="2 3">
    <name type="scientific">Toxoplasma gondii FOU</name>
    <dbReference type="NCBI Taxonomy" id="943167"/>
    <lineage>
        <taxon>Eukaryota</taxon>
        <taxon>Sar</taxon>
        <taxon>Alveolata</taxon>
        <taxon>Apicomplexa</taxon>
        <taxon>Conoidasida</taxon>
        <taxon>Coccidia</taxon>
        <taxon>Eucoccidiorida</taxon>
        <taxon>Eimeriorina</taxon>
        <taxon>Sarcocystidae</taxon>
        <taxon>Toxoplasma</taxon>
    </lineage>
</organism>
<dbReference type="VEuPathDB" id="ToxoDB:TGFOU_211150D"/>
<feature type="region of interest" description="Disordered" evidence="1">
    <location>
        <begin position="602"/>
        <end position="948"/>
    </location>
</feature>
<feature type="compositionally biased region" description="Basic and acidic residues" evidence="1">
    <location>
        <begin position="788"/>
        <end position="814"/>
    </location>
</feature>
<reference evidence="2 3" key="1">
    <citation type="submission" date="2014-07" db="EMBL/GenBank/DDBJ databases">
        <authorList>
            <person name="Sibley D."/>
            <person name="Venepally P."/>
            <person name="Karamycheva S."/>
            <person name="Hadjithomas M."/>
            <person name="Khan A."/>
            <person name="Brunk B."/>
            <person name="Roos D."/>
            <person name="Caler E."/>
            <person name="Lorenzi H."/>
        </authorList>
    </citation>
    <scope>NUCLEOTIDE SEQUENCE [LARGE SCALE GENOMIC DNA]</scope>
    <source>
        <strain evidence="2 3">FOU</strain>
    </source>
</reference>
<feature type="compositionally biased region" description="Low complexity" evidence="1">
    <location>
        <begin position="850"/>
        <end position="884"/>
    </location>
</feature>
<feature type="non-terminal residue" evidence="2">
    <location>
        <position position="1"/>
    </location>
</feature>
<comment type="caution">
    <text evidence="2">The sequence shown here is derived from an EMBL/GenBank/DDBJ whole genome shotgun (WGS) entry which is preliminary data.</text>
</comment>
<evidence type="ECO:0000313" key="2">
    <source>
        <dbReference type="EMBL" id="KFG38609.1"/>
    </source>
</evidence>
<evidence type="ECO:0000313" key="3">
    <source>
        <dbReference type="Proteomes" id="UP000028838"/>
    </source>
</evidence>
<gene>
    <name evidence="2" type="ORF">TGFOU_211150D</name>
</gene>
<feature type="compositionally biased region" description="Basic and acidic residues" evidence="1">
    <location>
        <begin position="646"/>
        <end position="674"/>
    </location>
</feature>
<feature type="compositionally biased region" description="Basic and acidic residues" evidence="1">
    <location>
        <begin position="756"/>
        <end position="767"/>
    </location>
</feature>
<evidence type="ECO:0000256" key="1">
    <source>
        <dbReference type="SAM" id="MobiDB-lite"/>
    </source>
</evidence>
<dbReference type="AlphaFoldDB" id="A0A086K2J1"/>
<feature type="compositionally biased region" description="Basic and acidic residues" evidence="1">
    <location>
        <begin position="607"/>
        <end position="621"/>
    </location>
</feature>
<sequence length="971" mass="102693">VYLSGEELDLSKREPLQTVSGQPIWTGAFLSFLGSRSERLEFYSTLLSQYTAYNGQAARRPVDLQFLVDRIVACVQGPSPWGIPPAAPPSAATVSPSACVPLSPELADSLNRKQSFHPHFSPDFLDSVSADCLSSLETRDSSCSLPFASAASSPFSASSRASSRRASVLAPSASPDAETPQSLPVSSFPVAEEIPRRRAAAAAPEQEGPAPPRVAPAALRDWEKVAAALPLVHVFCRAKLPSCEVSLLEQPHCIPCVSPDLSPELSREQRRPKGSNPQGAAPPDSEDLDAAAFSSALASYEDNARRRQRQGGGAALSGRSFEPCIVSFTSVGGEQSLTPIPQQRGAPDALRKGPSASGERREPQPAIFSLTIPQQTLFLSLGMGKHLATAGEEKTRAADAETPQLVFAFSPFFHASTSSVVTFFSSFSILSALVKEKLALLQLLRVLLSPRVFEQAPFRLLDLLRRQVLLPASAASSFASPLQAVSPGARAALASRAGAGMASEGAFSRRSVSLWAPSEETGPAGSRPTRPKLAGSSRTSADAPGVSGTPQATDGRAESLGGGAHAAEKVEDTDSASDACKAQEAFWMRFLENSFTRAVILQSPGGMDRRDSDGGEGRSVDTEGTADESVAKEDCMRGNSSAQDGRTGHRDAGRCGGVERRRPPRGEEKEDKKNSRLTCPVPQVRLDDDGGCPSEDFLSYSEAECSDIDMQGAEPRGGGDGDADLPAESRGETQTEFTGEQDLQAPSEGSAGEGEAFEKREETRADSTEATLAAEPVNGSTGVEEELENKGEETRPVLEPEDKQEIQSVDGRKDEHKKKEKSGEISDGLSQKDPHLPSVPYLENTIPFPSSFSFSSSSSSTSSSSFSSSSSSTSSSSFSSSSSSYPLSGEKETTSASSETETGEARRLQPSSPLHASASGGVSPPGAFRWEEASTETASRVPSEARDEELVRGIRGVNAGRKSHPFKLFNG</sequence>
<name>A0A086K2J1_TOXGO</name>
<feature type="region of interest" description="Disordered" evidence="1">
    <location>
        <begin position="514"/>
        <end position="576"/>
    </location>
</feature>
<accession>A0A086K2J1</accession>
<protein>
    <submittedName>
        <fullName evidence="2">Uncharacterized protein</fullName>
    </submittedName>
</protein>
<dbReference type="Proteomes" id="UP000028838">
    <property type="component" value="Unassembled WGS sequence"/>
</dbReference>
<feature type="region of interest" description="Disordered" evidence="1">
    <location>
        <begin position="261"/>
        <end position="287"/>
    </location>
</feature>